<reference evidence="2" key="1">
    <citation type="submission" date="2021-12" db="EMBL/GenBank/DDBJ databases">
        <authorList>
            <person name="Ulrich A."/>
        </authorList>
    </citation>
    <scope>NUCLEOTIDE SEQUENCE</scope>
    <source>
        <strain evidence="2">A1P009</strain>
    </source>
</reference>
<evidence type="ECO:0000256" key="1">
    <source>
        <dbReference type="SAM" id="Coils"/>
    </source>
</evidence>
<dbReference type="RefSeq" id="WP_232136417.1">
    <property type="nucleotide sequence ID" value="NZ_JAJQKU010000003.1"/>
</dbReference>
<evidence type="ECO:0000313" key="3">
    <source>
        <dbReference type="Proteomes" id="UP001430360"/>
    </source>
</evidence>
<sequence>MKKTYDPPLTENSNSPLFRVDRNIRLAHQRLASAIDMKQHHTSHNLAQEVIKEARESLRKADHQRELKLKELAQAEAEFQARPPR</sequence>
<protein>
    <submittedName>
        <fullName evidence="2">Uncharacterized protein</fullName>
    </submittedName>
</protein>
<keyword evidence="3" id="KW-1185">Reference proteome</keyword>
<accession>A0ABS8UFE0</accession>
<feature type="coiled-coil region" evidence="1">
    <location>
        <begin position="44"/>
        <end position="78"/>
    </location>
</feature>
<name>A0ABS8UFE0_9GAMM</name>
<proteinExistence type="predicted"/>
<comment type="caution">
    <text evidence="2">The sequence shown here is derived from an EMBL/GenBank/DDBJ whole genome shotgun (WGS) entry which is preliminary data.</text>
</comment>
<keyword evidence="1" id="KW-0175">Coiled coil</keyword>
<dbReference type="Proteomes" id="UP001430360">
    <property type="component" value="Unassembled WGS sequence"/>
</dbReference>
<dbReference type="EMBL" id="JAJQKU010000003">
    <property type="protein sequence ID" value="MCD9097383.1"/>
    <property type="molecule type" value="Genomic_DNA"/>
</dbReference>
<organism evidence="2 3">
    <name type="scientific">Luteimonas fraxinea</name>
    <dbReference type="NCBI Taxonomy" id="2901869"/>
    <lineage>
        <taxon>Bacteria</taxon>
        <taxon>Pseudomonadati</taxon>
        <taxon>Pseudomonadota</taxon>
        <taxon>Gammaproteobacteria</taxon>
        <taxon>Lysobacterales</taxon>
        <taxon>Lysobacteraceae</taxon>
        <taxon>Luteimonas</taxon>
    </lineage>
</organism>
<gene>
    <name evidence="2" type="ORF">LTT95_10580</name>
</gene>
<reference evidence="2" key="2">
    <citation type="journal article" date="2022" name="Syst. Appl. Microbiol.">
        <title>Physiological and genomic characterisation of Luteimonas fraxinea sp. nov., a bacterial species associated with trees tolerant to ash dieback.</title>
        <authorList>
            <person name="Ulrich K."/>
            <person name="Becker R."/>
            <person name="Behrendt U."/>
            <person name="Kube M."/>
            <person name="Schneck V."/>
            <person name="Ulrich A."/>
        </authorList>
    </citation>
    <scope>NUCLEOTIDE SEQUENCE</scope>
    <source>
        <strain evidence="2">A1P009</strain>
    </source>
</reference>
<evidence type="ECO:0000313" key="2">
    <source>
        <dbReference type="EMBL" id="MCD9097383.1"/>
    </source>
</evidence>